<keyword evidence="3 9" id="KW-0645">Protease</keyword>
<dbReference type="InterPro" id="IPR041469">
    <property type="entry name" value="Subtilisin-like_FN3"/>
</dbReference>
<feature type="signal peptide" evidence="12">
    <location>
        <begin position="1"/>
        <end position="25"/>
    </location>
</feature>
<evidence type="ECO:0000256" key="8">
    <source>
        <dbReference type="PIRSR" id="PIRSR615500-1"/>
    </source>
</evidence>
<dbReference type="Gene3D" id="3.50.30.30">
    <property type="match status" value="1"/>
</dbReference>
<dbReference type="Gene3D" id="2.60.40.2310">
    <property type="match status" value="1"/>
</dbReference>
<evidence type="ECO:0000256" key="10">
    <source>
        <dbReference type="RuleBase" id="RU003355"/>
    </source>
</evidence>
<dbReference type="PRINTS" id="PR00723">
    <property type="entry name" value="SUBTILISIN"/>
</dbReference>
<accession>A0A5S4F6T9</accession>
<evidence type="ECO:0000259" key="16">
    <source>
        <dbReference type="Pfam" id="PF17766"/>
    </source>
</evidence>
<dbReference type="GO" id="GO:0006508">
    <property type="term" value="P:proteolysis"/>
    <property type="evidence" value="ECO:0007669"/>
    <property type="project" value="UniProtKB-KW"/>
</dbReference>
<evidence type="ECO:0000256" key="9">
    <source>
        <dbReference type="PROSITE-ProRule" id="PRU01240"/>
    </source>
</evidence>
<keyword evidence="4 12" id="KW-0732">Signal</keyword>
<dbReference type="InterPro" id="IPR036852">
    <property type="entry name" value="Peptidase_S8/S53_dom_sf"/>
</dbReference>
<gene>
    <name evidence="17" type="ORF">ETD85_58640</name>
</gene>
<comment type="similarity">
    <text evidence="2 9 10">Belongs to the peptidase S8 family.</text>
</comment>
<dbReference type="PROSITE" id="PS00138">
    <property type="entry name" value="SUBTILASE_SER"/>
    <property type="match status" value="1"/>
</dbReference>
<dbReference type="GO" id="GO:0005576">
    <property type="term" value="C:extracellular region"/>
    <property type="evidence" value="ECO:0007669"/>
    <property type="project" value="UniProtKB-SubCell"/>
</dbReference>
<dbReference type="SUPFAM" id="SSF52743">
    <property type="entry name" value="Subtilisin-like"/>
    <property type="match status" value="1"/>
</dbReference>
<reference evidence="17 18" key="1">
    <citation type="submission" date="2019-05" db="EMBL/GenBank/DDBJ databases">
        <title>Draft genome sequence of Nonomuraea zeae DSM 100528.</title>
        <authorList>
            <person name="Saricaoglu S."/>
            <person name="Isik K."/>
        </authorList>
    </citation>
    <scope>NUCLEOTIDE SEQUENCE [LARGE SCALE GENOMIC DNA]</scope>
    <source>
        <strain evidence="17 18">DSM 100528</strain>
    </source>
</reference>
<organism evidence="17 18">
    <name type="scientific">Nonomuraea zeae</name>
    <dbReference type="NCBI Taxonomy" id="1642303"/>
    <lineage>
        <taxon>Bacteria</taxon>
        <taxon>Bacillati</taxon>
        <taxon>Actinomycetota</taxon>
        <taxon>Actinomycetes</taxon>
        <taxon>Streptosporangiales</taxon>
        <taxon>Streptosporangiaceae</taxon>
        <taxon>Nonomuraea</taxon>
    </lineage>
</organism>
<dbReference type="InterPro" id="IPR023827">
    <property type="entry name" value="Peptidase_S8_Asp-AS"/>
</dbReference>
<dbReference type="InterPro" id="IPR034197">
    <property type="entry name" value="Peptidases_S8_3"/>
</dbReference>
<evidence type="ECO:0000313" key="17">
    <source>
        <dbReference type="EMBL" id="TMR12077.1"/>
    </source>
</evidence>
<dbReference type="RefSeq" id="WP_138698471.1">
    <property type="nucleotide sequence ID" value="NZ_JBHSAZ010000052.1"/>
</dbReference>
<dbReference type="InterPro" id="IPR000209">
    <property type="entry name" value="Peptidase_S8/S53_dom"/>
</dbReference>
<dbReference type="Gene3D" id="3.40.50.200">
    <property type="entry name" value="Peptidase S8/S53 domain"/>
    <property type="match status" value="1"/>
</dbReference>
<dbReference type="InterPro" id="IPR003137">
    <property type="entry name" value="PA_domain"/>
</dbReference>
<dbReference type="PROSITE" id="PS00136">
    <property type="entry name" value="SUBTILASE_ASP"/>
    <property type="match status" value="1"/>
</dbReference>
<evidence type="ECO:0000256" key="12">
    <source>
        <dbReference type="SAM" id="SignalP"/>
    </source>
</evidence>
<dbReference type="GO" id="GO:0004252">
    <property type="term" value="F:serine-type endopeptidase activity"/>
    <property type="evidence" value="ECO:0007669"/>
    <property type="project" value="UniProtKB-UniRule"/>
</dbReference>
<feature type="chain" id="PRO_5038840890" evidence="12">
    <location>
        <begin position="26"/>
        <end position="987"/>
    </location>
</feature>
<dbReference type="Pfam" id="PF02225">
    <property type="entry name" value="PA"/>
    <property type="match status" value="1"/>
</dbReference>
<keyword evidence="18" id="KW-1185">Reference proteome</keyword>
<dbReference type="InterPro" id="IPR023828">
    <property type="entry name" value="Peptidase_S8_Ser-AS"/>
</dbReference>
<dbReference type="InterPro" id="IPR010259">
    <property type="entry name" value="S8pro/Inhibitor_I9"/>
</dbReference>
<evidence type="ECO:0000256" key="11">
    <source>
        <dbReference type="SAM" id="MobiDB-lite"/>
    </source>
</evidence>
<feature type="region of interest" description="Disordered" evidence="11">
    <location>
        <begin position="260"/>
        <end position="287"/>
    </location>
</feature>
<feature type="domain" description="Inhibitor I9" evidence="15">
    <location>
        <begin position="44"/>
        <end position="139"/>
    </location>
</feature>
<dbReference type="PANTHER" id="PTHR10795">
    <property type="entry name" value="PROPROTEIN CONVERTASE SUBTILISIN/KEXIN"/>
    <property type="match status" value="1"/>
</dbReference>
<dbReference type="CDD" id="cd04852">
    <property type="entry name" value="Peptidases_S8_3"/>
    <property type="match status" value="1"/>
</dbReference>
<evidence type="ECO:0000256" key="5">
    <source>
        <dbReference type="ARBA" id="ARBA00022801"/>
    </source>
</evidence>
<evidence type="ECO:0000256" key="7">
    <source>
        <dbReference type="ARBA" id="ARBA00023180"/>
    </source>
</evidence>
<proteinExistence type="inferred from homology"/>
<evidence type="ECO:0000256" key="4">
    <source>
        <dbReference type="ARBA" id="ARBA00022729"/>
    </source>
</evidence>
<keyword evidence="5 9" id="KW-0378">Hydrolase</keyword>
<feature type="domain" description="Subtilisin-like protease fibronectin type-III" evidence="16">
    <location>
        <begin position="696"/>
        <end position="787"/>
    </location>
</feature>
<dbReference type="OrthoDB" id="614750at2"/>
<evidence type="ECO:0000256" key="1">
    <source>
        <dbReference type="ARBA" id="ARBA00004613"/>
    </source>
</evidence>
<feature type="active site" description="Charge relay system" evidence="8 9">
    <location>
        <position position="276"/>
    </location>
</feature>
<protein>
    <submittedName>
        <fullName evidence="17">Serine protease</fullName>
    </submittedName>
</protein>
<sequence length="987" mass="101060">MSRNTRVHRALALAAALAVTTATMAITRSAAASAPPATGPASSYVVTLAEPPLATYDGGVAGIAPTKGAKGKKVDTTSTHAKRYRERLTKRQDEVAQGVGAAATGHHAVASNSFTAELTPAQALRLHATEGVVSVVQDTLHQALDDRNSTDFLRLSGERGLWAELGGTGKAGKGVVVGVIDTGIWPENPSFAGPALGTEPPASADPYRPYVRDGATVMQKADGSTFTGLCQTGEQFAANLCNQKLISARYFGEQWMQGNPPDQRADYVSPRDAQGHGSHTAGTAAGNHAVPATANGIDYGAISGVAPGAAIAVYKALWQGKNGGVTGGYTSDLVAAIDQAVADGVDVINYSIGSTLGESGIDDPIQLAFLAAAQAGVFVSTAGGNSGPTPSSLDNTAPWTTTVAAGTIAPYRGEIRLGDGTSYRGTSTTVVAQLGPKPLATSVSVKAEAAAESDAQICAAGSLDPAKAAGKIIYCVRGTNARVEKSAEVRRAGGAGMILGNPSDQDTDADLHAVPTVHVNTPDSDKIAAYAATEGATATLLPAAPSENTDGVQYPEVAGFSSRGPAISAKGDLLKPDITAPGAAILAAVAPPGNDGRDFDFYSGTSMATPHIAGLAALYLGKHPTMSPMAVKSAMMTTAYDTRTPDVFAQGSGHVDPARMLSPGLVYDAGAEDWYGYLEGLGVKTGTGAAPLAATDLNYPTISMGELFGSRTITREVTAVRPGVYHSAIEVPGLRTKVKPSTLVFKKAGETRKFTVTLELLPEATAATVTGKLTWTGAGTSVRSAIVATALSARAPAEVKGGGADGTVAFEVTPGLKKFSITPYGPVSAENVPGTVSESEVWGRDVPVTVPEGAKAVAVRIGAVDPAAQMGGLLFYEENGTREFESWVYSEDGDHRAVLANPRPGRHTLVVLTLGDLPGTTSTAFTTQVNVVGAEHARGALTVTPARPKVSVGTPFSLTASWTGATQRTNTGYVEYPNGRGTIVTIN</sequence>
<feature type="compositionally biased region" description="Low complexity" evidence="11">
    <location>
        <begin position="275"/>
        <end position="287"/>
    </location>
</feature>
<name>A0A5S4F6T9_9ACTN</name>
<evidence type="ECO:0000256" key="6">
    <source>
        <dbReference type="ARBA" id="ARBA00022825"/>
    </source>
</evidence>
<keyword evidence="7" id="KW-0325">Glycoprotein</keyword>
<feature type="active site" description="Charge relay system" evidence="8 9">
    <location>
        <position position="181"/>
    </location>
</feature>
<comment type="subcellular location">
    <subcellularLocation>
        <location evidence="1">Secreted</location>
    </subcellularLocation>
</comment>
<dbReference type="CDD" id="cd02120">
    <property type="entry name" value="PA_subtilisin_like"/>
    <property type="match status" value="1"/>
</dbReference>
<evidence type="ECO:0000313" key="18">
    <source>
        <dbReference type="Proteomes" id="UP000306628"/>
    </source>
</evidence>
<evidence type="ECO:0000256" key="3">
    <source>
        <dbReference type="ARBA" id="ARBA00022670"/>
    </source>
</evidence>
<feature type="domain" description="PA" evidence="14">
    <location>
        <begin position="454"/>
        <end position="526"/>
    </location>
</feature>
<dbReference type="EMBL" id="VCKX01000455">
    <property type="protein sequence ID" value="TMR12077.1"/>
    <property type="molecule type" value="Genomic_DNA"/>
</dbReference>
<dbReference type="InterPro" id="IPR015500">
    <property type="entry name" value="Peptidase_S8_subtilisin-rel"/>
</dbReference>
<dbReference type="InterPro" id="IPR045051">
    <property type="entry name" value="SBT"/>
</dbReference>
<comment type="caution">
    <text evidence="17">The sequence shown here is derived from an EMBL/GenBank/DDBJ whole genome shotgun (WGS) entry which is preliminary data.</text>
</comment>
<evidence type="ECO:0000259" key="14">
    <source>
        <dbReference type="Pfam" id="PF02225"/>
    </source>
</evidence>
<dbReference type="Proteomes" id="UP000306628">
    <property type="component" value="Unassembled WGS sequence"/>
</dbReference>
<dbReference type="AlphaFoldDB" id="A0A5S4F6T9"/>
<keyword evidence="6 9" id="KW-0720">Serine protease</keyword>
<evidence type="ECO:0000259" key="13">
    <source>
        <dbReference type="Pfam" id="PF00082"/>
    </source>
</evidence>
<feature type="active site" description="Charge relay system" evidence="8 9">
    <location>
        <position position="606"/>
    </location>
</feature>
<dbReference type="Pfam" id="PF17766">
    <property type="entry name" value="fn3_6"/>
    <property type="match status" value="1"/>
</dbReference>
<evidence type="ECO:0000259" key="15">
    <source>
        <dbReference type="Pfam" id="PF05922"/>
    </source>
</evidence>
<evidence type="ECO:0000256" key="2">
    <source>
        <dbReference type="ARBA" id="ARBA00011073"/>
    </source>
</evidence>
<feature type="domain" description="Peptidase S8/S53" evidence="13">
    <location>
        <begin position="172"/>
        <end position="649"/>
    </location>
</feature>
<dbReference type="Pfam" id="PF00082">
    <property type="entry name" value="Peptidase_S8"/>
    <property type="match status" value="1"/>
</dbReference>
<dbReference type="PROSITE" id="PS51892">
    <property type="entry name" value="SUBTILASE"/>
    <property type="match status" value="1"/>
</dbReference>
<dbReference type="Pfam" id="PF05922">
    <property type="entry name" value="Inhibitor_I9"/>
    <property type="match status" value="1"/>
</dbReference>